<accession>A0A1Y1IID0</accession>
<dbReference type="PANTHER" id="PTHR33981:SF3">
    <property type="entry name" value="EXPRESSED PROTEIN"/>
    <property type="match status" value="1"/>
</dbReference>
<dbReference type="EMBL" id="DF237381">
    <property type="protein sequence ID" value="GAQ88476.1"/>
    <property type="molecule type" value="Genomic_DNA"/>
</dbReference>
<proteinExistence type="predicted"/>
<feature type="domain" description="Hsps-like putative alpha-crystallin-like" evidence="2">
    <location>
        <begin position="236"/>
        <end position="344"/>
    </location>
</feature>
<evidence type="ECO:0000313" key="4">
    <source>
        <dbReference type="EMBL" id="GAQ88476.1"/>
    </source>
</evidence>
<evidence type="ECO:0000313" key="5">
    <source>
        <dbReference type="Proteomes" id="UP000054558"/>
    </source>
</evidence>
<dbReference type="InterPro" id="IPR058937">
    <property type="entry name" value="ACL_Hsps-like_put"/>
</dbReference>
<dbReference type="Pfam" id="PF26145">
    <property type="entry name" value="DUF8041"/>
    <property type="match status" value="1"/>
</dbReference>
<dbReference type="Pfam" id="PF26144">
    <property type="entry name" value="ACL_Hsps-like"/>
    <property type="match status" value="1"/>
</dbReference>
<name>A0A1Y1IID0_KLENI</name>
<feature type="domain" description="DUF8041" evidence="3">
    <location>
        <begin position="45"/>
        <end position="190"/>
    </location>
</feature>
<dbReference type="OrthoDB" id="1695413at2759"/>
<sequence>MAASLDDVGGIDPLALELNSPAEVGQKRGAASAGKSSHKRPKPNDDTLWAAWFFFDTYYKTVYKDDDPGAIDTTVFEVQFAMENCYMYAFRDRQDLSLGPGQLNSWISGKQIGESPYMFPFAVKDGYIRCHRLQNKKYRNLKNPQCITGIRKVVDPPVVAEEDARRWYHLTGRETSEIPGEEAEGYVEWRPVPNPSDHTSAGGRPIGKVQQLDSNSDRGRWLSQIGGVLSKHFGPVTAAKTIYEDSMGYLVKVSLPYVDKRTVKITWRNTTNECIIKVTATSIGGSGTYNKDGRIYKCTDPQAEIPRNGTLTREIHLPMLLPPKSALQASFDPVTAGMEILVPKLTASAGDFEIPVTIL</sequence>
<gene>
    <name evidence="4" type="ORF">KFL_004320020</name>
</gene>
<keyword evidence="5" id="KW-1185">Reference proteome</keyword>
<protein>
    <submittedName>
        <fullName evidence="4">Uncharacterized protein</fullName>
    </submittedName>
</protein>
<dbReference type="AlphaFoldDB" id="A0A1Y1IID0"/>
<evidence type="ECO:0000256" key="1">
    <source>
        <dbReference type="SAM" id="MobiDB-lite"/>
    </source>
</evidence>
<reference evidence="4 5" key="1">
    <citation type="journal article" date="2014" name="Nat. Commun.">
        <title>Klebsormidium flaccidum genome reveals primary factors for plant terrestrial adaptation.</title>
        <authorList>
            <person name="Hori K."/>
            <person name="Maruyama F."/>
            <person name="Fujisawa T."/>
            <person name="Togashi T."/>
            <person name="Yamamoto N."/>
            <person name="Seo M."/>
            <person name="Sato S."/>
            <person name="Yamada T."/>
            <person name="Mori H."/>
            <person name="Tajima N."/>
            <person name="Moriyama T."/>
            <person name="Ikeuchi M."/>
            <person name="Watanabe M."/>
            <person name="Wada H."/>
            <person name="Kobayashi K."/>
            <person name="Saito M."/>
            <person name="Masuda T."/>
            <person name="Sasaki-Sekimoto Y."/>
            <person name="Mashiguchi K."/>
            <person name="Awai K."/>
            <person name="Shimojima M."/>
            <person name="Masuda S."/>
            <person name="Iwai M."/>
            <person name="Nobusawa T."/>
            <person name="Narise T."/>
            <person name="Kondo S."/>
            <person name="Saito H."/>
            <person name="Sato R."/>
            <person name="Murakawa M."/>
            <person name="Ihara Y."/>
            <person name="Oshima-Yamada Y."/>
            <person name="Ohtaka K."/>
            <person name="Satoh M."/>
            <person name="Sonobe K."/>
            <person name="Ishii M."/>
            <person name="Ohtani R."/>
            <person name="Kanamori-Sato M."/>
            <person name="Honoki R."/>
            <person name="Miyazaki D."/>
            <person name="Mochizuki H."/>
            <person name="Umetsu J."/>
            <person name="Higashi K."/>
            <person name="Shibata D."/>
            <person name="Kamiya Y."/>
            <person name="Sato N."/>
            <person name="Nakamura Y."/>
            <person name="Tabata S."/>
            <person name="Ida S."/>
            <person name="Kurokawa K."/>
            <person name="Ohta H."/>
        </authorList>
    </citation>
    <scope>NUCLEOTIDE SEQUENCE [LARGE SCALE GENOMIC DNA]</scope>
    <source>
        <strain evidence="4 5">NIES-2285</strain>
    </source>
</reference>
<dbReference type="PANTHER" id="PTHR33981">
    <property type="entry name" value="EXPRESSED PROTEIN"/>
    <property type="match status" value="1"/>
</dbReference>
<dbReference type="STRING" id="105231.A0A1Y1IID0"/>
<evidence type="ECO:0000259" key="2">
    <source>
        <dbReference type="Pfam" id="PF26144"/>
    </source>
</evidence>
<evidence type="ECO:0000259" key="3">
    <source>
        <dbReference type="Pfam" id="PF26145"/>
    </source>
</evidence>
<organism evidence="4 5">
    <name type="scientific">Klebsormidium nitens</name>
    <name type="common">Green alga</name>
    <name type="synonym">Ulothrix nitens</name>
    <dbReference type="NCBI Taxonomy" id="105231"/>
    <lineage>
        <taxon>Eukaryota</taxon>
        <taxon>Viridiplantae</taxon>
        <taxon>Streptophyta</taxon>
        <taxon>Klebsormidiophyceae</taxon>
        <taxon>Klebsormidiales</taxon>
        <taxon>Klebsormidiaceae</taxon>
        <taxon>Klebsormidium</taxon>
    </lineage>
</organism>
<dbReference type="Proteomes" id="UP000054558">
    <property type="component" value="Unassembled WGS sequence"/>
</dbReference>
<dbReference type="InterPro" id="IPR058354">
    <property type="entry name" value="DUF8041"/>
</dbReference>
<feature type="region of interest" description="Disordered" evidence="1">
    <location>
        <begin position="22"/>
        <end position="42"/>
    </location>
</feature>
<dbReference type="OMA" id="MNNGNRQ"/>